<dbReference type="InterPro" id="IPR036291">
    <property type="entry name" value="NAD(P)-bd_dom_sf"/>
</dbReference>
<proteinExistence type="predicted"/>
<evidence type="ECO:0000259" key="1">
    <source>
        <dbReference type="Pfam" id="PF01370"/>
    </source>
</evidence>
<protein>
    <submittedName>
        <fullName evidence="2">NAD dependent epimerase/dehydratase family protein</fullName>
    </submittedName>
</protein>
<dbReference type="Gene3D" id="3.40.50.720">
    <property type="entry name" value="NAD(P)-binding Rossmann-like Domain"/>
    <property type="match status" value="2"/>
</dbReference>
<dbReference type="Pfam" id="PF01370">
    <property type="entry name" value="Epimerase"/>
    <property type="match status" value="1"/>
</dbReference>
<comment type="caution">
    <text evidence="2">The sequence shown here is derived from an EMBL/GenBank/DDBJ whole genome shotgun (WGS) entry which is preliminary data.</text>
</comment>
<dbReference type="PANTHER" id="PTHR48079">
    <property type="entry name" value="PROTEIN YEEZ"/>
    <property type="match status" value="1"/>
</dbReference>
<dbReference type="GO" id="GO:0004029">
    <property type="term" value="F:aldehyde dehydrogenase (NAD+) activity"/>
    <property type="evidence" value="ECO:0007669"/>
    <property type="project" value="TreeGrafter"/>
</dbReference>
<evidence type="ECO:0000313" key="2">
    <source>
        <dbReference type="EMBL" id="KAK3331444.1"/>
    </source>
</evidence>
<dbReference type="Proteomes" id="UP001283341">
    <property type="component" value="Unassembled WGS sequence"/>
</dbReference>
<evidence type="ECO:0000313" key="3">
    <source>
        <dbReference type="Proteomes" id="UP001283341"/>
    </source>
</evidence>
<dbReference type="PANTHER" id="PTHR48079:SF6">
    <property type="entry name" value="NAD(P)-BINDING DOMAIN-CONTAINING PROTEIN-RELATED"/>
    <property type="match status" value="1"/>
</dbReference>
<dbReference type="SUPFAM" id="SSF51735">
    <property type="entry name" value="NAD(P)-binding Rossmann-fold domains"/>
    <property type="match status" value="1"/>
</dbReference>
<sequence length="369" mass="39683">MAAATTPKILLVGATGYVGGTVLASLLDKKTGILSTFLPITLLVRGVDRVKVLTSTYGEEAVQPVLYDGVDDLDTTAAVAAQHDIVINTAISYHTPSAQAILRGLAQRKASTGRDVWMFQIAGTSNIADRPFTQAWIEKDPEREFDDAKDDIYAYEKEREAHAPYAQRTAELAVVDGGLELGVKTLVIMPGLIYGVGTGLFNKNSIQMLSYMKSALHYGFGTIVGDGSGVWGHVHVRDLAELYKIAVLDVVENGGKRLPSGKKGIIFADNGRSTWLEVAQGATTAVFEEGKIKENQVQSVDLKVGAVRLAEFMGFDKLESPLVVDAGLSSTARTVSSVAKSLGWTPTRGDEAWKKHFGEELKILLAKTA</sequence>
<dbReference type="EMBL" id="JAUEDM010000001">
    <property type="protein sequence ID" value="KAK3331444.1"/>
    <property type="molecule type" value="Genomic_DNA"/>
</dbReference>
<dbReference type="GO" id="GO:0005737">
    <property type="term" value="C:cytoplasm"/>
    <property type="evidence" value="ECO:0007669"/>
    <property type="project" value="TreeGrafter"/>
</dbReference>
<reference evidence="2" key="1">
    <citation type="journal article" date="2023" name="Mol. Phylogenet. Evol.">
        <title>Genome-scale phylogeny and comparative genomics of the fungal order Sordariales.</title>
        <authorList>
            <person name="Hensen N."/>
            <person name="Bonometti L."/>
            <person name="Westerberg I."/>
            <person name="Brannstrom I.O."/>
            <person name="Guillou S."/>
            <person name="Cros-Aarteil S."/>
            <person name="Calhoun S."/>
            <person name="Haridas S."/>
            <person name="Kuo A."/>
            <person name="Mondo S."/>
            <person name="Pangilinan J."/>
            <person name="Riley R."/>
            <person name="LaButti K."/>
            <person name="Andreopoulos B."/>
            <person name="Lipzen A."/>
            <person name="Chen C."/>
            <person name="Yan M."/>
            <person name="Daum C."/>
            <person name="Ng V."/>
            <person name="Clum A."/>
            <person name="Steindorff A."/>
            <person name="Ohm R.A."/>
            <person name="Martin F."/>
            <person name="Silar P."/>
            <person name="Natvig D.O."/>
            <person name="Lalanne C."/>
            <person name="Gautier V."/>
            <person name="Ament-Velasquez S.L."/>
            <person name="Kruys A."/>
            <person name="Hutchinson M.I."/>
            <person name="Powell A.J."/>
            <person name="Barry K."/>
            <person name="Miller A.N."/>
            <person name="Grigoriev I.V."/>
            <person name="Debuchy R."/>
            <person name="Gladieux P."/>
            <person name="Hiltunen Thoren M."/>
            <person name="Johannesson H."/>
        </authorList>
    </citation>
    <scope>NUCLEOTIDE SEQUENCE</scope>
    <source>
        <strain evidence="2">CBS 118394</strain>
    </source>
</reference>
<dbReference type="InterPro" id="IPR051783">
    <property type="entry name" value="NAD(P)-dependent_oxidoreduct"/>
</dbReference>
<keyword evidence="3" id="KW-1185">Reference proteome</keyword>
<feature type="domain" description="NAD-dependent epimerase/dehydratase" evidence="1">
    <location>
        <begin position="9"/>
        <end position="249"/>
    </location>
</feature>
<dbReference type="AlphaFoldDB" id="A0AAE0MHQ5"/>
<accession>A0AAE0MHQ5</accession>
<gene>
    <name evidence="2" type="ORF">B0H66DRAFT_97396</name>
</gene>
<reference evidence="2" key="2">
    <citation type="submission" date="2023-06" db="EMBL/GenBank/DDBJ databases">
        <authorList>
            <consortium name="Lawrence Berkeley National Laboratory"/>
            <person name="Haridas S."/>
            <person name="Hensen N."/>
            <person name="Bonometti L."/>
            <person name="Westerberg I."/>
            <person name="Brannstrom I.O."/>
            <person name="Guillou S."/>
            <person name="Cros-Aarteil S."/>
            <person name="Calhoun S."/>
            <person name="Kuo A."/>
            <person name="Mondo S."/>
            <person name="Pangilinan J."/>
            <person name="Riley R."/>
            <person name="Labutti K."/>
            <person name="Andreopoulos B."/>
            <person name="Lipzen A."/>
            <person name="Chen C."/>
            <person name="Yanf M."/>
            <person name="Daum C."/>
            <person name="Ng V."/>
            <person name="Clum A."/>
            <person name="Steindorff A."/>
            <person name="Ohm R."/>
            <person name="Martin F."/>
            <person name="Silar P."/>
            <person name="Natvig D."/>
            <person name="Lalanne C."/>
            <person name="Gautier V."/>
            <person name="Ament-Velasquez S.L."/>
            <person name="Kruys A."/>
            <person name="Hutchinson M.I."/>
            <person name="Powell A.J."/>
            <person name="Barry K."/>
            <person name="Miller A.N."/>
            <person name="Grigoriev I.V."/>
            <person name="Debuchy R."/>
            <person name="Gladieux P."/>
            <person name="Thoren M.H."/>
            <person name="Johannesson H."/>
        </authorList>
    </citation>
    <scope>NUCLEOTIDE SEQUENCE</scope>
    <source>
        <strain evidence="2">CBS 118394</strain>
    </source>
</reference>
<organism evidence="2 3">
    <name type="scientific">Apodospora peruviana</name>
    <dbReference type="NCBI Taxonomy" id="516989"/>
    <lineage>
        <taxon>Eukaryota</taxon>
        <taxon>Fungi</taxon>
        <taxon>Dikarya</taxon>
        <taxon>Ascomycota</taxon>
        <taxon>Pezizomycotina</taxon>
        <taxon>Sordariomycetes</taxon>
        <taxon>Sordariomycetidae</taxon>
        <taxon>Sordariales</taxon>
        <taxon>Lasiosphaeriaceae</taxon>
        <taxon>Apodospora</taxon>
    </lineage>
</organism>
<name>A0AAE0MHQ5_9PEZI</name>
<dbReference type="InterPro" id="IPR001509">
    <property type="entry name" value="Epimerase_deHydtase"/>
</dbReference>